<evidence type="ECO:0000256" key="8">
    <source>
        <dbReference type="RuleBase" id="RU363075"/>
    </source>
</evidence>
<feature type="transmembrane region" description="Helical" evidence="8">
    <location>
        <begin position="196"/>
        <end position="223"/>
    </location>
</feature>
<keyword evidence="6 8" id="KW-1133">Transmembrane helix</keyword>
<feature type="transmembrane region" description="Helical" evidence="8">
    <location>
        <begin position="329"/>
        <end position="351"/>
    </location>
</feature>
<dbReference type="GO" id="GO:0000026">
    <property type="term" value="F:alpha-1,2-mannosyltransferase activity"/>
    <property type="evidence" value="ECO:0007669"/>
    <property type="project" value="TreeGrafter"/>
</dbReference>
<name>A0A9Q0MPJ4_9DIPT</name>
<evidence type="ECO:0000256" key="1">
    <source>
        <dbReference type="ARBA" id="ARBA00004477"/>
    </source>
</evidence>
<dbReference type="InterPro" id="IPR005599">
    <property type="entry name" value="GPI_mannosylTrfase"/>
</dbReference>
<evidence type="ECO:0000256" key="5">
    <source>
        <dbReference type="ARBA" id="ARBA00022824"/>
    </source>
</evidence>
<dbReference type="PANTHER" id="PTHR22760">
    <property type="entry name" value="GLYCOSYLTRANSFERASE"/>
    <property type="match status" value="1"/>
</dbReference>
<keyword evidence="2 8" id="KW-0328">Glycosyltransferase</keyword>
<evidence type="ECO:0000313" key="11">
    <source>
        <dbReference type="Proteomes" id="UP001151699"/>
    </source>
</evidence>
<dbReference type="EC" id="2.4.1.-" evidence="8"/>
<comment type="similarity">
    <text evidence="8">Belongs to the glycosyltransferase 22 family.</text>
</comment>
<evidence type="ECO:0000256" key="3">
    <source>
        <dbReference type="ARBA" id="ARBA00022679"/>
    </source>
</evidence>
<sequence>MSGVKVFVALILFRVFSVFVVRSWYVPDEYWQSLEVSHKLAFGYGHLTWEWTKGIRSYIHPVIIAGIYKALEAFNLDQVEYLVIAPRIFQAILTAFADYRFYKWTHQSKWSLFMIVTSWFWFYTGSRTLANTVETALTTIALSYFPWKARESASFLWYVALVCVIRPTAAITWLPLCFHHICTSRLSVLRNILLKYLPIGVIVGGASVAIDYYAHGSLIFTPIEFLKVNVLQEIGNFYGTQPWYWYISTGLPAILGIATLPFLLATKETLLNRSTYPIRSVLLRSIVFTLIIYSLLPHKEFRFILPILPMCLFITSDYLSRWSRKANSFLIWVVALGLLISNAVPAAYLSLVHQKGTVDVMPHLAKIAQEYRNDGGQRAKLLFLMPCHSTPYFSHIHQNVTMRFLTCEPNLTEQDNYVDEADHFYKDPLAWYRFHIPVYPRSAMPTHLIMFDNLVEKLPEILVEYQKILEIHHTDYPITDRIGKDVVVYELVNLNKRNDEIVGSGDQSAPPQQVKKSQNQKKKQT</sequence>
<keyword evidence="11" id="KW-1185">Reference proteome</keyword>
<reference evidence="10" key="1">
    <citation type="submission" date="2022-07" db="EMBL/GenBank/DDBJ databases">
        <authorList>
            <person name="Trinca V."/>
            <person name="Uliana J.V.C."/>
            <person name="Torres T.T."/>
            <person name="Ward R.J."/>
            <person name="Monesi N."/>
        </authorList>
    </citation>
    <scope>NUCLEOTIDE SEQUENCE</scope>
    <source>
        <strain evidence="10">HSMRA1968</strain>
        <tissue evidence="10">Whole embryos</tissue>
    </source>
</reference>
<comment type="caution">
    <text evidence="10">The sequence shown here is derived from an EMBL/GenBank/DDBJ whole genome shotgun (WGS) entry which is preliminary data.</text>
</comment>
<keyword evidence="4 8" id="KW-0812">Transmembrane</keyword>
<evidence type="ECO:0000256" key="2">
    <source>
        <dbReference type="ARBA" id="ARBA00022676"/>
    </source>
</evidence>
<proteinExistence type="inferred from homology"/>
<comment type="subcellular location">
    <subcellularLocation>
        <location evidence="1 8">Endoplasmic reticulum membrane</location>
        <topology evidence="1 8">Multi-pass membrane protein</topology>
    </subcellularLocation>
</comment>
<dbReference type="AlphaFoldDB" id="A0A9Q0MPJ4"/>
<feature type="transmembrane region" description="Helical" evidence="8">
    <location>
        <begin position="243"/>
        <end position="264"/>
    </location>
</feature>
<dbReference type="GO" id="GO:0005789">
    <property type="term" value="C:endoplasmic reticulum membrane"/>
    <property type="evidence" value="ECO:0007669"/>
    <property type="project" value="UniProtKB-SubCell"/>
</dbReference>
<protein>
    <recommendedName>
        <fullName evidence="8">Mannosyltransferase</fullName>
        <ecNumber evidence="8">2.4.1.-</ecNumber>
    </recommendedName>
</protein>
<dbReference type="PANTHER" id="PTHR22760:SF4">
    <property type="entry name" value="GPI MANNOSYLTRANSFERASE 3"/>
    <property type="match status" value="1"/>
</dbReference>
<evidence type="ECO:0000256" key="6">
    <source>
        <dbReference type="ARBA" id="ARBA00022989"/>
    </source>
</evidence>
<dbReference type="EMBL" id="WJQU01000004">
    <property type="protein sequence ID" value="KAJ6635688.1"/>
    <property type="molecule type" value="Genomic_DNA"/>
</dbReference>
<evidence type="ECO:0000256" key="9">
    <source>
        <dbReference type="SAM" id="MobiDB-lite"/>
    </source>
</evidence>
<dbReference type="Proteomes" id="UP001151699">
    <property type="component" value="Chromosome C"/>
</dbReference>
<accession>A0A9Q0MPJ4</accession>
<keyword evidence="5 8" id="KW-0256">Endoplasmic reticulum</keyword>
<dbReference type="GO" id="GO:0006506">
    <property type="term" value="P:GPI anchor biosynthetic process"/>
    <property type="evidence" value="ECO:0007669"/>
    <property type="project" value="TreeGrafter"/>
</dbReference>
<keyword evidence="3" id="KW-0808">Transferase</keyword>
<evidence type="ECO:0000256" key="4">
    <source>
        <dbReference type="ARBA" id="ARBA00022692"/>
    </source>
</evidence>
<feature type="region of interest" description="Disordered" evidence="9">
    <location>
        <begin position="500"/>
        <end position="525"/>
    </location>
</feature>
<feature type="transmembrane region" description="Helical" evidence="8">
    <location>
        <begin position="301"/>
        <end position="320"/>
    </location>
</feature>
<evidence type="ECO:0000256" key="7">
    <source>
        <dbReference type="ARBA" id="ARBA00023136"/>
    </source>
</evidence>
<evidence type="ECO:0000313" key="10">
    <source>
        <dbReference type="EMBL" id="KAJ6635688.1"/>
    </source>
</evidence>
<feature type="transmembrane region" description="Helical" evidence="8">
    <location>
        <begin position="155"/>
        <end position="176"/>
    </location>
</feature>
<feature type="transmembrane region" description="Helical" evidence="8">
    <location>
        <begin position="276"/>
        <end position="295"/>
    </location>
</feature>
<organism evidence="10 11">
    <name type="scientific">Pseudolycoriella hygida</name>
    <dbReference type="NCBI Taxonomy" id="35572"/>
    <lineage>
        <taxon>Eukaryota</taxon>
        <taxon>Metazoa</taxon>
        <taxon>Ecdysozoa</taxon>
        <taxon>Arthropoda</taxon>
        <taxon>Hexapoda</taxon>
        <taxon>Insecta</taxon>
        <taxon>Pterygota</taxon>
        <taxon>Neoptera</taxon>
        <taxon>Endopterygota</taxon>
        <taxon>Diptera</taxon>
        <taxon>Nematocera</taxon>
        <taxon>Sciaroidea</taxon>
        <taxon>Sciaridae</taxon>
        <taxon>Pseudolycoriella</taxon>
    </lineage>
</organism>
<dbReference type="Pfam" id="PF03901">
    <property type="entry name" value="Glyco_transf_22"/>
    <property type="match status" value="1"/>
</dbReference>
<dbReference type="OrthoDB" id="416834at2759"/>
<keyword evidence="7 8" id="KW-0472">Membrane</keyword>
<gene>
    <name evidence="10" type="primary">PIG-B_0</name>
    <name evidence="10" type="ORF">Bhyg_14274</name>
</gene>
<feature type="transmembrane region" description="Helical" evidence="8">
    <location>
        <begin position="6"/>
        <end position="25"/>
    </location>
</feature>